<dbReference type="PANTHER" id="PTHR13234">
    <property type="entry name" value="GAMMA-INTERFERON INDUCIBLE LYSOSOMAL THIOL REDUCTASE GILT"/>
    <property type="match status" value="1"/>
</dbReference>
<keyword evidence="2" id="KW-0325">Glycoprotein</keyword>
<reference evidence="3" key="1">
    <citation type="submission" date="2022-02" db="EMBL/GenBank/DDBJ databases">
        <authorList>
            <person name="Henning P.M."/>
            <person name="McCubbin A.G."/>
            <person name="Shore J.S."/>
        </authorList>
    </citation>
    <scope>NUCLEOTIDE SEQUENCE</scope>
    <source>
        <strain evidence="3">F60SS</strain>
        <tissue evidence="3">Leaves</tissue>
    </source>
</reference>
<name>A0A9Q0IYZ1_9ROSI</name>
<comment type="similarity">
    <text evidence="1">Belongs to the GILT family.</text>
</comment>
<organism evidence="3 4">
    <name type="scientific">Turnera subulata</name>
    <dbReference type="NCBI Taxonomy" id="218843"/>
    <lineage>
        <taxon>Eukaryota</taxon>
        <taxon>Viridiplantae</taxon>
        <taxon>Streptophyta</taxon>
        <taxon>Embryophyta</taxon>
        <taxon>Tracheophyta</taxon>
        <taxon>Spermatophyta</taxon>
        <taxon>Magnoliopsida</taxon>
        <taxon>eudicotyledons</taxon>
        <taxon>Gunneridae</taxon>
        <taxon>Pentapetalae</taxon>
        <taxon>rosids</taxon>
        <taxon>fabids</taxon>
        <taxon>Malpighiales</taxon>
        <taxon>Passifloraceae</taxon>
        <taxon>Turnera</taxon>
    </lineage>
</organism>
<dbReference type="PANTHER" id="PTHR13234:SF64">
    <property type="entry name" value="SAPOSIN A-TYPE DOMAIN-CONTAINING PROTEIN"/>
    <property type="match status" value="1"/>
</dbReference>
<evidence type="ECO:0000256" key="2">
    <source>
        <dbReference type="ARBA" id="ARBA00023180"/>
    </source>
</evidence>
<evidence type="ECO:0000313" key="3">
    <source>
        <dbReference type="EMBL" id="KAJ4823516.1"/>
    </source>
</evidence>
<proteinExistence type="inferred from homology"/>
<dbReference type="OrthoDB" id="958254at2759"/>
<gene>
    <name evidence="3" type="ORF">Tsubulata_017893</name>
</gene>
<dbReference type="Proteomes" id="UP001141552">
    <property type="component" value="Unassembled WGS sequence"/>
</dbReference>
<protein>
    <recommendedName>
        <fullName evidence="5">Thioredoxin domain-containing protein</fullName>
    </recommendedName>
</protein>
<evidence type="ECO:0000256" key="1">
    <source>
        <dbReference type="ARBA" id="ARBA00005679"/>
    </source>
</evidence>
<dbReference type="EMBL" id="JAKUCV010007432">
    <property type="protein sequence ID" value="KAJ4823516.1"/>
    <property type="molecule type" value="Genomic_DNA"/>
</dbReference>
<reference evidence="3" key="2">
    <citation type="journal article" date="2023" name="Plants (Basel)">
        <title>Annotation of the Turnera subulata (Passifloraceae) Draft Genome Reveals the S-Locus Evolved after the Divergence of Turneroideae from Passifloroideae in a Stepwise Manner.</title>
        <authorList>
            <person name="Henning P.M."/>
            <person name="Roalson E.H."/>
            <person name="Mir W."/>
            <person name="McCubbin A.G."/>
            <person name="Shore J.S."/>
        </authorList>
    </citation>
    <scope>NUCLEOTIDE SEQUENCE</scope>
    <source>
        <strain evidence="3">F60SS</strain>
    </source>
</reference>
<dbReference type="AlphaFoldDB" id="A0A9Q0IYZ1"/>
<evidence type="ECO:0008006" key="5">
    <source>
        <dbReference type="Google" id="ProtNLM"/>
    </source>
</evidence>
<dbReference type="Pfam" id="PF03227">
    <property type="entry name" value="GILT"/>
    <property type="match status" value="4"/>
</dbReference>
<evidence type="ECO:0000313" key="4">
    <source>
        <dbReference type="Proteomes" id="UP001141552"/>
    </source>
</evidence>
<dbReference type="InterPro" id="IPR036249">
    <property type="entry name" value="Thioredoxin-like_sf"/>
</dbReference>
<comment type="caution">
    <text evidence="3">The sequence shown here is derived from an EMBL/GenBank/DDBJ whole genome shotgun (WGS) entry which is preliminary data.</text>
</comment>
<dbReference type="SUPFAM" id="SSF52833">
    <property type="entry name" value="Thioredoxin-like"/>
    <property type="match status" value="1"/>
</dbReference>
<keyword evidence="4" id="KW-1185">Reference proteome</keyword>
<dbReference type="InterPro" id="IPR004911">
    <property type="entry name" value="Interferon-induced_GILT"/>
</dbReference>
<accession>A0A9Q0IYZ1</accession>
<sequence length="719" mass="80834">MHYTIFEKPVPAPPRLASVPGYPPRIATNPEKVELSLYYESLCPSSQGFIIGPLAKALDTDLMTIANLRLVPWGNAFVRNSTIICQHGEDECYLNIIHACAINIWSDVKTHFNFIKCSESYSSQLSVQGAEATWKQCAQQLGLPAQPIYDCYNSGQGTQLVLQFGKETEQLQPPHEYVPWVTVDKKPLRNDYGNFAKFVCDAYKGRPLPPSCSSHPSYLTKKAKLHLNGCGRSAKGGGMHQQKMEPSTQFIRELIVGHLANAVHSDLMTITNLRLVPWGNAVLKNSTIICQHGEDECYLNIIHACAIHTWPDVLVLQYGFETAQLKPRLEYVPWVTVDKKPLDDYDSFVKFVCDAYKGKPLPKSCSSRPSYLTEKAKHGEDECYLNIIHACAIHTWPDVLVLQYGNETAQLNPPHKYVPWVTVDKKPLEDDYEKFVKSVCDAYKGQRPPKICSSHPPSYFNEKPKLHLSGCGRSDNASYSSSHHPVVREPAPPILARELVIPADPQKFPSSPKKVVVSLYYESLCPYCRNFITGPLAAAFDNDLMTIANLRLVSWGNAILQNGRINCQRTHFNFIKCIEKTAYIAPHPFGLDAKWRDCAERLGLPAQPIEDCYDSGHGRQLVLQFGKETEQLKPPHEYVPWVTVNKKPLRNDYVNFAKHVCKEYRGQPLPKICNSYSSYLTEKAKSLQSVCYASKARSAKGAHMQHGNVPKQDMELPGS</sequence>
<dbReference type="GO" id="GO:0016671">
    <property type="term" value="F:oxidoreductase activity, acting on a sulfur group of donors, disulfide as acceptor"/>
    <property type="evidence" value="ECO:0007669"/>
    <property type="project" value="InterPro"/>
</dbReference>